<evidence type="ECO:0000313" key="23">
    <source>
        <dbReference type="Proteomes" id="UP001529510"/>
    </source>
</evidence>
<evidence type="ECO:0000313" key="22">
    <source>
        <dbReference type="EMBL" id="KAL0179655.1"/>
    </source>
</evidence>
<evidence type="ECO:0000256" key="19">
    <source>
        <dbReference type="ARBA" id="ARBA00072370"/>
    </source>
</evidence>
<dbReference type="GO" id="GO:0009411">
    <property type="term" value="P:response to UV"/>
    <property type="evidence" value="ECO:0007669"/>
    <property type="project" value="UniProtKB-ARBA"/>
</dbReference>
<dbReference type="FunFam" id="3.40.50.10130:FF:000002">
    <property type="entry name" value="DNA repair endonuclease XPF"/>
    <property type="match status" value="1"/>
</dbReference>
<keyword evidence="7" id="KW-0540">Nuclease</keyword>
<evidence type="ECO:0000256" key="10">
    <source>
        <dbReference type="ARBA" id="ARBA00022763"/>
    </source>
</evidence>
<keyword evidence="10" id="KW-0227">DNA damage</keyword>
<keyword evidence="13" id="KW-0007">Acetylation</keyword>
<dbReference type="Gene3D" id="1.10.150.20">
    <property type="entry name" value="5' to 3' exonuclease, C-terminal subdomain"/>
    <property type="match status" value="1"/>
</dbReference>
<keyword evidence="9" id="KW-0255">Endonuclease</keyword>
<reference evidence="22 23" key="1">
    <citation type="submission" date="2024-05" db="EMBL/GenBank/DDBJ databases">
        <title>Genome sequencing and assembly of Indian major carp, Cirrhinus mrigala (Hamilton, 1822).</title>
        <authorList>
            <person name="Mohindra V."/>
            <person name="Chowdhury L.M."/>
            <person name="Lal K."/>
            <person name="Jena J.K."/>
        </authorList>
    </citation>
    <scope>NUCLEOTIDE SEQUENCE [LARGE SCALE GENOMIC DNA]</scope>
    <source>
        <strain evidence="22">CM1030</strain>
        <tissue evidence="22">Blood</tissue>
    </source>
</reference>
<feature type="domain" description="ERCC4" evidence="21">
    <location>
        <begin position="1"/>
        <end position="70"/>
    </location>
</feature>
<evidence type="ECO:0000256" key="20">
    <source>
        <dbReference type="ARBA" id="ARBA00078823"/>
    </source>
</evidence>
<evidence type="ECO:0000256" key="9">
    <source>
        <dbReference type="ARBA" id="ARBA00022759"/>
    </source>
</evidence>
<dbReference type="Pfam" id="PF02732">
    <property type="entry name" value="ERCC4"/>
    <property type="match status" value="1"/>
</dbReference>
<evidence type="ECO:0000256" key="18">
    <source>
        <dbReference type="ARBA" id="ARBA00064560"/>
    </source>
</evidence>
<dbReference type="GO" id="GO:0005634">
    <property type="term" value="C:nucleus"/>
    <property type="evidence" value="ECO:0007669"/>
    <property type="project" value="UniProtKB-SubCell"/>
</dbReference>
<comment type="caution">
    <text evidence="22">The sequence shown here is derived from an EMBL/GenBank/DDBJ whole genome shotgun (WGS) entry which is preliminary data.</text>
</comment>
<evidence type="ECO:0000256" key="1">
    <source>
        <dbReference type="ARBA" id="ARBA00001946"/>
    </source>
</evidence>
<dbReference type="FunFam" id="1.10.150.20:FF:000040">
    <property type="entry name" value="DNA repair endonuclease XPF isoform X2"/>
    <property type="match status" value="1"/>
</dbReference>
<keyword evidence="11" id="KW-0378">Hydrolase</keyword>
<keyword evidence="14" id="KW-0238">DNA-binding</keyword>
<keyword evidence="6" id="KW-0597">Phosphoprotein</keyword>
<proteinExistence type="inferred from homology"/>
<dbReference type="PANTHER" id="PTHR10150">
    <property type="entry name" value="DNA REPAIR ENDONUCLEASE XPF"/>
    <property type="match status" value="1"/>
</dbReference>
<evidence type="ECO:0000256" key="7">
    <source>
        <dbReference type="ARBA" id="ARBA00022722"/>
    </source>
</evidence>
<evidence type="ECO:0000256" key="4">
    <source>
        <dbReference type="ARBA" id="ARBA00010015"/>
    </source>
</evidence>
<keyword evidence="12" id="KW-0460">Magnesium</keyword>
<evidence type="ECO:0000259" key="21">
    <source>
        <dbReference type="SMART" id="SM00891"/>
    </source>
</evidence>
<dbReference type="InterPro" id="IPR010994">
    <property type="entry name" value="RuvA_2-like"/>
</dbReference>
<dbReference type="InterPro" id="IPR006166">
    <property type="entry name" value="ERCC4_domain"/>
</dbReference>
<evidence type="ECO:0000256" key="3">
    <source>
        <dbReference type="ARBA" id="ARBA00004286"/>
    </source>
</evidence>
<evidence type="ECO:0000256" key="17">
    <source>
        <dbReference type="ARBA" id="ARBA00060353"/>
    </source>
</evidence>
<dbReference type="SUPFAM" id="SSF47781">
    <property type="entry name" value="RuvA domain 2-like"/>
    <property type="match status" value="1"/>
</dbReference>
<organism evidence="22 23">
    <name type="scientific">Cirrhinus mrigala</name>
    <name type="common">Mrigala</name>
    <dbReference type="NCBI Taxonomy" id="683832"/>
    <lineage>
        <taxon>Eukaryota</taxon>
        <taxon>Metazoa</taxon>
        <taxon>Chordata</taxon>
        <taxon>Craniata</taxon>
        <taxon>Vertebrata</taxon>
        <taxon>Euteleostomi</taxon>
        <taxon>Actinopterygii</taxon>
        <taxon>Neopterygii</taxon>
        <taxon>Teleostei</taxon>
        <taxon>Ostariophysi</taxon>
        <taxon>Cypriniformes</taxon>
        <taxon>Cyprinidae</taxon>
        <taxon>Labeoninae</taxon>
        <taxon>Labeonini</taxon>
        <taxon>Cirrhinus</taxon>
    </lineage>
</organism>
<evidence type="ECO:0000256" key="12">
    <source>
        <dbReference type="ARBA" id="ARBA00022842"/>
    </source>
</evidence>
<dbReference type="InterPro" id="IPR011335">
    <property type="entry name" value="Restrct_endonuc-II-like"/>
</dbReference>
<dbReference type="InterPro" id="IPR047520">
    <property type="entry name" value="XPF_nuclease"/>
</dbReference>
<comment type="cofactor">
    <cofactor evidence="1">
        <name>Mg(2+)</name>
        <dbReference type="ChEBI" id="CHEBI:18420"/>
    </cofactor>
</comment>
<evidence type="ECO:0000256" key="8">
    <source>
        <dbReference type="ARBA" id="ARBA00022737"/>
    </source>
</evidence>
<feature type="non-terminal residue" evidence="22">
    <location>
        <position position="1"/>
    </location>
</feature>
<name>A0ABD0Q041_CIRMR</name>
<dbReference type="GO" id="GO:0003677">
    <property type="term" value="F:DNA binding"/>
    <property type="evidence" value="ECO:0007669"/>
    <property type="project" value="UniProtKB-KW"/>
</dbReference>
<accession>A0ABD0Q041</accession>
<dbReference type="Proteomes" id="UP001529510">
    <property type="component" value="Unassembled WGS sequence"/>
</dbReference>
<dbReference type="GO" id="GO:0006281">
    <property type="term" value="P:DNA repair"/>
    <property type="evidence" value="ECO:0007669"/>
    <property type="project" value="UniProtKB-KW"/>
</dbReference>
<evidence type="ECO:0000256" key="2">
    <source>
        <dbReference type="ARBA" id="ARBA00004123"/>
    </source>
</evidence>
<evidence type="ECO:0000256" key="5">
    <source>
        <dbReference type="ARBA" id="ARBA00022454"/>
    </source>
</evidence>
<gene>
    <name evidence="22" type="ORF">M9458_025097</name>
</gene>
<evidence type="ECO:0000256" key="11">
    <source>
        <dbReference type="ARBA" id="ARBA00022801"/>
    </source>
</evidence>
<dbReference type="GO" id="GO:0016787">
    <property type="term" value="F:hydrolase activity"/>
    <property type="evidence" value="ECO:0007669"/>
    <property type="project" value="UniProtKB-KW"/>
</dbReference>
<keyword evidence="15" id="KW-0234">DNA repair</keyword>
<evidence type="ECO:0000256" key="14">
    <source>
        <dbReference type="ARBA" id="ARBA00023125"/>
    </source>
</evidence>
<protein>
    <recommendedName>
        <fullName evidence="19">DNA repair endonuclease XPF</fullName>
    </recommendedName>
    <alternativeName>
        <fullName evidence="20">DNA excision repair protein ERCC-4</fullName>
    </alternativeName>
</protein>
<dbReference type="EMBL" id="JAMKFB020000012">
    <property type="protein sequence ID" value="KAL0179655.1"/>
    <property type="molecule type" value="Genomic_DNA"/>
</dbReference>
<dbReference type="PANTHER" id="PTHR10150:SF0">
    <property type="entry name" value="DNA REPAIR ENDONUCLEASE XPF"/>
    <property type="match status" value="1"/>
</dbReference>
<sequence>ELPSLLHQRGLDIEPITLEVGDYILTSEICVERKSVSDLIGSLQSGRLYTQCLSMSRFYRRPVLLIEFDPAKPFSLVARSDFRQEISASDVTSKLTLLTLHFPRLRLLWCPSPYVTAELFQELKQGRPEPDAATAQAVTAESETVMESADLYNPGPHDFLLRMPGVNVKNFKSLIKHASCLADLLTFSQEKLSEILGSSSNARQLYEFLHNPMNVVPVQKNK</sequence>
<evidence type="ECO:0000256" key="6">
    <source>
        <dbReference type="ARBA" id="ARBA00022553"/>
    </source>
</evidence>
<evidence type="ECO:0000256" key="13">
    <source>
        <dbReference type="ARBA" id="ARBA00022990"/>
    </source>
</evidence>
<dbReference type="SUPFAM" id="SSF52980">
    <property type="entry name" value="Restriction endonuclease-like"/>
    <property type="match status" value="1"/>
</dbReference>
<keyword evidence="8" id="KW-0677">Repeat</keyword>
<dbReference type="GO" id="GO:0005694">
    <property type="term" value="C:chromosome"/>
    <property type="evidence" value="ECO:0007669"/>
    <property type="project" value="UniProtKB-SubCell"/>
</dbReference>
<comment type="subcellular location">
    <subcellularLocation>
        <location evidence="3">Chromosome</location>
    </subcellularLocation>
    <subcellularLocation>
        <location evidence="2">Nucleus</location>
    </subcellularLocation>
</comment>
<dbReference type="GO" id="GO:0004519">
    <property type="term" value="F:endonuclease activity"/>
    <property type="evidence" value="ECO:0007669"/>
    <property type="project" value="UniProtKB-KW"/>
</dbReference>
<keyword evidence="23" id="KW-1185">Reference proteome</keyword>
<comment type="similarity">
    <text evidence="4">Belongs to the XPF family.</text>
</comment>
<dbReference type="AlphaFoldDB" id="A0ABD0Q041"/>
<comment type="function">
    <text evidence="17">Catalytic component of a structure-specific DNA repair endonuclease responsible for the 5-prime incision during DNA repair, and which is essential for nucleotide excision repair (NER) and interstrand cross-link (ICL) repair.</text>
</comment>
<dbReference type="SMART" id="SM00891">
    <property type="entry name" value="ERCC4"/>
    <property type="match status" value="1"/>
</dbReference>
<evidence type="ECO:0000256" key="16">
    <source>
        <dbReference type="ARBA" id="ARBA00023242"/>
    </source>
</evidence>
<keyword evidence="16" id="KW-0539">Nucleus</keyword>
<dbReference type="Gene3D" id="3.40.50.10130">
    <property type="match status" value="1"/>
</dbReference>
<evidence type="ECO:0000256" key="15">
    <source>
        <dbReference type="ARBA" id="ARBA00023204"/>
    </source>
</evidence>
<keyword evidence="5" id="KW-0158">Chromosome</keyword>
<dbReference type="CDD" id="cd20078">
    <property type="entry name" value="XPF_nuclease_XPF_euk"/>
    <property type="match status" value="1"/>
</dbReference>
<comment type="subunit">
    <text evidence="18">Heterodimer composed of ERCC1 and ERCC4/XPF. Interacts with SLX4/BTBD12; this interaction is direct and links the ERCC1-ERCC4/XPF complex to SLX4, which may coordinate the action of the structure-specific endonuclease during DNA repair.</text>
</comment>